<reference evidence="2" key="1">
    <citation type="journal article" date="2020" name="mSystems">
        <title>Genome- and Community-Level Interaction Insights into Carbon Utilization and Element Cycling Functions of Hydrothermarchaeota in Hydrothermal Sediment.</title>
        <authorList>
            <person name="Zhou Z."/>
            <person name="Liu Y."/>
            <person name="Xu W."/>
            <person name="Pan J."/>
            <person name="Luo Z.H."/>
            <person name="Li M."/>
        </authorList>
    </citation>
    <scope>NUCLEOTIDE SEQUENCE [LARGE SCALE GENOMIC DNA]</scope>
    <source>
        <strain evidence="2">SpSt-500</strain>
    </source>
</reference>
<accession>A0A832G8G0</accession>
<keyword evidence="1" id="KW-0812">Transmembrane</keyword>
<dbReference type="EMBL" id="DSVI01000027">
    <property type="protein sequence ID" value="HGT49241.1"/>
    <property type="molecule type" value="Genomic_DNA"/>
</dbReference>
<proteinExistence type="predicted"/>
<organism evidence="2">
    <name type="scientific">Ignavibacterium album</name>
    <dbReference type="NCBI Taxonomy" id="591197"/>
    <lineage>
        <taxon>Bacteria</taxon>
        <taxon>Pseudomonadati</taxon>
        <taxon>Ignavibacteriota</taxon>
        <taxon>Ignavibacteria</taxon>
        <taxon>Ignavibacteriales</taxon>
        <taxon>Ignavibacteriaceae</taxon>
        <taxon>Ignavibacterium</taxon>
    </lineage>
</organism>
<keyword evidence="1" id="KW-0472">Membrane</keyword>
<sequence>MKKIFGLSGKLLKEKNNKSETDGIIPKLQKQEKIMTIAIYTLIIITTISIALILFVLLTKN</sequence>
<keyword evidence="1" id="KW-1133">Transmembrane helix</keyword>
<evidence type="ECO:0000256" key="1">
    <source>
        <dbReference type="SAM" id="Phobius"/>
    </source>
</evidence>
<dbReference type="AlphaFoldDB" id="A0A832G8G0"/>
<evidence type="ECO:0000313" key="2">
    <source>
        <dbReference type="EMBL" id="HGT49241.1"/>
    </source>
</evidence>
<name>A0A832G8G0_9BACT</name>
<protein>
    <submittedName>
        <fullName evidence="2">Uncharacterized protein</fullName>
    </submittedName>
</protein>
<comment type="caution">
    <text evidence="2">The sequence shown here is derived from an EMBL/GenBank/DDBJ whole genome shotgun (WGS) entry which is preliminary data.</text>
</comment>
<gene>
    <name evidence="2" type="ORF">ENS56_14480</name>
</gene>
<feature type="transmembrane region" description="Helical" evidence="1">
    <location>
        <begin position="37"/>
        <end position="58"/>
    </location>
</feature>